<evidence type="ECO:0000259" key="4">
    <source>
        <dbReference type="Pfam" id="PF00195"/>
    </source>
</evidence>
<dbReference type="InterPro" id="IPR012328">
    <property type="entry name" value="Chalcone/stilbene_synt_C"/>
</dbReference>
<keyword evidence="7" id="KW-1185">Reference proteome</keyword>
<evidence type="ECO:0000313" key="7">
    <source>
        <dbReference type="Proteomes" id="UP000541352"/>
    </source>
</evidence>
<name>A0A7W5ZLP3_9BACT</name>
<protein>
    <submittedName>
        <fullName evidence="6">Putative naringenin-chalcone synthase</fullName>
    </submittedName>
</protein>
<organism evidence="6 7">
    <name type="scientific">Runella defluvii</name>
    <dbReference type="NCBI Taxonomy" id="370973"/>
    <lineage>
        <taxon>Bacteria</taxon>
        <taxon>Pseudomonadati</taxon>
        <taxon>Bacteroidota</taxon>
        <taxon>Cytophagia</taxon>
        <taxon>Cytophagales</taxon>
        <taxon>Spirosomataceae</taxon>
        <taxon>Runella</taxon>
    </lineage>
</organism>
<comment type="caution">
    <text evidence="6">The sequence shown here is derived from an EMBL/GenBank/DDBJ whole genome shotgun (WGS) entry which is preliminary data.</text>
</comment>
<dbReference type="PANTHER" id="PTHR11877">
    <property type="entry name" value="HYDROXYMETHYLGLUTARYL-COA SYNTHASE"/>
    <property type="match status" value="1"/>
</dbReference>
<dbReference type="InterPro" id="IPR001099">
    <property type="entry name" value="Chalcone/stilbene_synt_N"/>
</dbReference>
<dbReference type="Pfam" id="PF00195">
    <property type="entry name" value="Chal_sti_synt_N"/>
    <property type="match status" value="1"/>
</dbReference>
<evidence type="ECO:0000313" key="6">
    <source>
        <dbReference type="EMBL" id="MBB3839692.1"/>
    </source>
</evidence>
<proteinExistence type="inferred from homology"/>
<feature type="domain" description="Chalcone/stilbene synthase N-terminal" evidence="4">
    <location>
        <begin position="4"/>
        <end position="213"/>
    </location>
</feature>
<feature type="domain" description="Chalcone/stilbene synthase C-terminal" evidence="5">
    <location>
        <begin position="225"/>
        <end position="353"/>
    </location>
</feature>
<comment type="similarity">
    <text evidence="1">Belongs to the thiolase-like superfamily. Chalcone/stilbene synthases family.</text>
</comment>
<feature type="active site" description="Acyl-thioester intermediate" evidence="3">
    <location>
        <position position="151"/>
    </location>
</feature>
<evidence type="ECO:0000256" key="3">
    <source>
        <dbReference type="PIRSR" id="PIRSR000451-1"/>
    </source>
</evidence>
<evidence type="ECO:0000256" key="1">
    <source>
        <dbReference type="ARBA" id="ARBA00005531"/>
    </source>
</evidence>
<evidence type="ECO:0000259" key="5">
    <source>
        <dbReference type="Pfam" id="PF02797"/>
    </source>
</evidence>
<gene>
    <name evidence="6" type="ORF">FHS57_003701</name>
</gene>
<dbReference type="PANTHER" id="PTHR11877:SF46">
    <property type="entry name" value="TYPE III POLYKETIDE SYNTHASE A"/>
    <property type="match status" value="1"/>
</dbReference>
<keyword evidence="2" id="KW-0808">Transferase</keyword>
<dbReference type="Gene3D" id="3.40.47.10">
    <property type="match status" value="2"/>
</dbReference>
<dbReference type="SUPFAM" id="SSF53901">
    <property type="entry name" value="Thiolase-like"/>
    <property type="match status" value="2"/>
</dbReference>
<dbReference type="CDD" id="cd00831">
    <property type="entry name" value="CHS_like"/>
    <property type="match status" value="1"/>
</dbReference>
<dbReference type="InterPro" id="IPR016039">
    <property type="entry name" value="Thiolase-like"/>
</dbReference>
<dbReference type="Proteomes" id="UP000541352">
    <property type="component" value="Unassembled WGS sequence"/>
</dbReference>
<accession>A0A7W5ZLP3</accession>
<dbReference type="Pfam" id="PF02797">
    <property type="entry name" value="Chal_sti_synt_C"/>
    <property type="match status" value="1"/>
</dbReference>
<dbReference type="AlphaFoldDB" id="A0A7W5ZLP3"/>
<dbReference type="PIRSF" id="PIRSF000451">
    <property type="entry name" value="PKS_III"/>
    <property type="match status" value="1"/>
</dbReference>
<reference evidence="6 7" key="1">
    <citation type="submission" date="2020-08" db="EMBL/GenBank/DDBJ databases">
        <title>Genomic Encyclopedia of Type Strains, Phase IV (KMG-IV): sequencing the most valuable type-strain genomes for metagenomic binning, comparative biology and taxonomic classification.</title>
        <authorList>
            <person name="Goeker M."/>
        </authorList>
    </citation>
    <scope>NUCLEOTIDE SEQUENCE [LARGE SCALE GENOMIC DNA]</scope>
    <source>
        <strain evidence="6 7">DSM 17976</strain>
    </source>
</reference>
<dbReference type="GO" id="GO:0030639">
    <property type="term" value="P:polyketide biosynthetic process"/>
    <property type="evidence" value="ECO:0007669"/>
    <property type="project" value="TreeGrafter"/>
</dbReference>
<evidence type="ECO:0000256" key="2">
    <source>
        <dbReference type="ARBA" id="ARBA00022679"/>
    </source>
</evidence>
<dbReference type="RefSeq" id="WP_183976170.1">
    <property type="nucleotide sequence ID" value="NZ_JACIBY010000007.1"/>
</dbReference>
<dbReference type="InterPro" id="IPR011141">
    <property type="entry name" value="Polyketide_synthase_type-III"/>
</dbReference>
<sequence>MPYINAIGTAVPAFKHQQTDILRFMLSAETYLEDEARRLSLMYHRSGISFRHSVLPDYSSTKDGYQFYPKTPDLEPFPSVSQRMNFFETHALTLAQAAIEDLHFTKPLTTFTHLITVSCTGLMAPGLDIQLMESLDLSPTIVRNSVNFMGCYAAIHALKLADAFCRADANAQVLVVCTELCTLHFQKGKSMDTQTSNLLFSDGAAACIVSNHPHGKRIEGFYSEVVLEGKNDMSWKISEHGFLMKLSNEVPKLLEASIQKMILNALSSNNLTLDQITNWAIHPGGKSILEAIQRAMKLESTASDTSFEVLRNYGNMSSVTILFVLKKLFSTNNDGNTFAVAFGPGITMESMMLA</sequence>
<dbReference type="GO" id="GO:0016747">
    <property type="term" value="F:acyltransferase activity, transferring groups other than amino-acyl groups"/>
    <property type="evidence" value="ECO:0007669"/>
    <property type="project" value="InterPro"/>
</dbReference>
<dbReference type="EMBL" id="JACIBY010000007">
    <property type="protein sequence ID" value="MBB3839692.1"/>
    <property type="molecule type" value="Genomic_DNA"/>
</dbReference>